<dbReference type="OrthoDB" id="5976022at2759"/>
<evidence type="ECO:0000256" key="7">
    <source>
        <dbReference type="ARBA" id="ARBA00023136"/>
    </source>
</evidence>
<dbReference type="InterPro" id="IPR001806">
    <property type="entry name" value="Small_GTPase"/>
</dbReference>
<dbReference type="RefSeq" id="XP_001301854.1">
    <property type="nucleotide sequence ID" value="XM_001301853.1"/>
</dbReference>
<reference evidence="8" key="2">
    <citation type="journal article" date="2007" name="Science">
        <title>Draft genome sequence of the sexually transmitted pathogen Trichomonas vaginalis.</title>
        <authorList>
            <person name="Carlton J.M."/>
            <person name="Hirt R.P."/>
            <person name="Silva J.C."/>
            <person name="Delcher A.L."/>
            <person name="Schatz M."/>
            <person name="Zhao Q."/>
            <person name="Wortman J.R."/>
            <person name="Bidwell S.L."/>
            <person name="Alsmark U.C.M."/>
            <person name="Besteiro S."/>
            <person name="Sicheritz-Ponten T."/>
            <person name="Noel C.J."/>
            <person name="Dacks J.B."/>
            <person name="Foster P.G."/>
            <person name="Simillion C."/>
            <person name="Van de Peer Y."/>
            <person name="Miranda-Saavedra D."/>
            <person name="Barton G.J."/>
            <person name="Westrop G.D."/>
            <person name="Mueller S."/>
            <person name="Dessi D."/>
            <person name="Fiori P.L."/>
            <person name="Ren Q."/>
            <person name="Paulsen I."/>
            <person name="Zhang H."/>
            <person name="Bastida-Corcuera F.D."/>
            <person name="Simoes-Barbosa A."/>
            <person name="Brown M.T."/>
            <person name="Hayes R.D."/>
            <person name="Mukherjee M."/>
            <person name="Okumura C.Y."/>
            <person name="Schneider R."/>
            <person name="Smith A.J."/>
            <person name="Vanacova S."/>
            <person name="Villalvazo M."/>
            <person name="Haas B.J."/>
            <person name="Pertea M."/>
            <person name="Feldblyum T.V."/>
            <person name="Utterback T.R."/>
            <person name="Shu C.L."/>
            <person name="Osoegawa K."/>
            <person name="de Jong P.J."/>
            <person name="Hrdy I."/>
            <person name="Horvathova L."/>
            <person name="Zubacova Z."/>
            <person name="Dolezal P."/>
            <person name="Malik S.B."/>
            <person name="Logsdon J.M. Jr."/>
            <person name="Henze K."/>
            <person name="Gupta A."/>
            <person name="Wang C.C."/>
            <person name="Dunne R.L."/>
            <person name="Upcroft J.A."/>
            <person name="Upcroft P."/>
            <person name="White O."/>
            <person name="Salzberg S.L."/>
            <person name="Tang P."/>
            <person name="Chiu C.-H."/>
            <person name="Lee Y.-S."/>
            <person name="Embley T.M."/>
            <person name="Coombs G.H."/>
            <person name="Mottram J.C."/>
            <person name="Tachezy J."/>
            <person name="Fraser-Liggett C.M."/>
            <person name="Johnson P.J."/>
        </authorList>
    </citation>
    <scope>NUCLEOTIDE SEQUENCE [LARGE SCALE GENOMIC DNA]</scope>
    <source>
        <strain evidence="8">G3</strain>
    </source>
</reference>
<keyword evidence="3" id="KW-1003">Cell membrane</keyword>
<evidence type="ECO:0000256" key="6">
    <source>
        <dbReference type="ARBA" id="ARBA00023134"/>
    </source>
</evidence>
<dbReference type="InterPro" id="IPR020849">
    <property type="entry name" value="Small_GTPase_Ras-type"/>
</dbReference>
<accession>A2G1N8</accession>
<evidence type="ECO:0000256" key="2">
    <source>
        <dbReference type="ARBA" id="ARBA00011984"/>
    </source>
</evidence>
<dbReference type="SMART" id="SM00173">
    <property type="entry name" value="RAS"/>
    <property type="match status" value="1"/>
</dbReference>
<dbReference type="PANTHER" id="PTHR24070">
    <property type="entry name" value="RAS, DI-RAS, AND RHEB FAMILY MEMBERS OF SMALL GTPASE SUPERFAMILY"/>
    <property type="match status" value="1"/>
</dbReference>
<evidence type="ECO:0000256" key="5">
    <source>
        <dbReference type="ARBA" id="ARBA00022801"/>
    </source>
</evidence>
<dbReference type="GO" id="GO:0005525">
    <property type="term" value="F:GTP binding"/>
    <property type="evidence" value="ECO:0000318"/>
    <property type="project" value="GO_Central"/>
</dbReference>
<evidence type="ECO:0000256" key="1">
    <source>
        <dbReference type="ARBA" id="ARBA00004236"/>
    </source>
</evidence>
<keyword evidence="5" id="KW-0378">Hydrolase</keyword>
<dbReference type="SMART" id="SM00175">
    <property type="entry name" value="RAB"/>
    <property type="match status" value="1"/>
</dbReference>
<dbReference type="Proteomes" id="UP000001542">
    <property type="component" value="Unassembled WGS sequence"/>
</dbReference>
<dbReference type="GO" id="GO:0019003">
    <property type="term" value="F:GDP binding"/>
    <property type="evidence" value="ECO:0000318"/>
    <property type="project" value="GO_Central"/>
</dbReference>
<evidence type="ECO:0000313" key="8">
    <source>
        <dbReference type="EMBL" id="EAX88924.1"/>
    </source>
</evidence>
<dbReference type="EC" id="3.6.5.2" evidence="2"/>
<gene>
    <name evidence="8" type="ORF">TVAG_533910</name>
</gene>
<dbReference type="eggNOG" id="KOG0395">
    <property type="taxonomic scope" value="Eukaryota"/>
</dbReference>
<keyword evidence="4" id="KW-0547">Nucleotide-binding</keyword>
<evidence type="ECO:0000256" key="3">
    <source>
        <dbReference type="ARBA" id="ARBA00022475"/>
    </source>
</evidence>
<dbReference type="PROSITE" id="PS51421">
    <property type="entry name" value="RAS"/>
    <property type="match status" value="1"/>
</dbReference>
<keyword evidence="6" id="KW-0342">GTP-binding</keyword>
<reference evidence="8" key="1">
    <citation type="submission" date="2006-10" db="EMBL/GenBank/DDBJ databases">
        <authorList>
            <person name="Amadeo P."/>
            <person name="Zhao Q."/>
            <person name="Wortman J."/>
            <person name="Fraser-Liggett C."/>
            <person name="Carlton J."/>
        </authorList>
    </citation>
    <scope>NUCLEOTIDE SEQUENCE</scope>
    <source>
        <strain evidence="8">G3</strain>
    </source>
</reference>
<dbReference type="InParanoid" id="A2G1N8"/>
<name>A2G1N8_TRIV3</name>
<dbReference type="STRING" id="5722.A2G1N8"/>
<dbReference type="EMBL" id="DS114252">
    <property type="protein sequence ID" value="EAX88924.1"/>
    <property type="molecule type" value="Genomic_DNA"/>
</dbReference>
<protein>
    <recommendedName>
        <fullName evidence="2">small monomeric GTPase</fullName>
        <ecNumber evidence="2">3.6.5.2</ecNumber>
    </recommendedName>
</protein>
<dbReference type="SMR" id="A2G1N8"/>
<dbReference type="GO" id="GO:0007165">
    <property type="term" value="P:signal transduction"/>
    <property type="evidence" value="ECO:0007669"/>
    <property type="project" value="InterPro"/>
</dbReference>
<dbReference type="PRINTS" id="PR00449">
    <property type="entry name" value="RASTRNSFRMNG"/>
</dbReference>
<organism evidence="8 9">
    <name type="scientific">Trichomonas vaginalis (strain ATCC PRA-98 / G3)</name>
    <dbReference type="NCBI Taxonomy" id="412133"/>
    <lineage>
        <taxon>Eukaryota</taxon>
        <taxon>Metamonada</taxon>
        <taxon>Parabasalia</taxon>
        <taxon>Trichomonadida</taxon>
        <taxon>Trichomonadidae</taxon>
        <taxon>Trichomonas</taxon>
    </lineage>
</organism>
<dbReference type="SUPFAM" id="SSF52540">
    <property type="entry name" value="P-loop containing nucleoside triphosphate hydrolases"/>
    <property type="match status" value="1"/>
</dbReference>
<dbReference type="SMART" id="SM00174">
    <property type="entry name" value="RHO"/>
    <property type="match status" value="1"/>
</dbReference>
<dbReference type="PROSITE" id="PS51419">
    <property type="entry name" value="RAB"/>
    <property type="match status" value="1"/>
</dbReference>
<dbReference type="GO" id="GO:0003925">
    <property type="term" value="F:G protein activity"/>
    <property type="evidence" value="ECO:0007669"/>
    <property type="project" value="UniProtKB-EC"/>
</dbReference>
<keyword evidence="9" id="KW-1185">Reference proteome</keyword>
<dbReference type="InterPro" id="IPR005225">
    <property type="entry name" value="Small_GTP-bd"/>
</dbReference>
<dbReference type="KEGG" id="tva:4746596"/>
<keyword evidence="7" id="KW-0472">Membrane</keyword>
<dbReference type="GO" id="GO:0005886">
    <property type="term" value="C:plasma membrane"/>
    <property type="evidence" value="ECO:0000318"/>
    <property type="project" value="GO_Central"/>
</dbReference>
<dbReference type="InterPro" id="IPR027417">
    <property type="entry name" value="P-loop_NTPase"/>
</dbReference>
<evidence type="ECO:0000313" key="9">
    <source>
        <dbReference type="Proteomes" id="UP000001542"/>
    </source>
</evidence>
<dbReference type="GO" id="GO:0003924">
    <property type="term" value="F:GTPase activity"/>
    <property type="evidence" value="ECO:0000318"/>
    <property type="project" value="GO_Central"/>
</dbReference>
<proteinExistence type="predicted"/>
<dbReference type="FunFam" id="3.40.50.300:FF:000343">
    <property type="entry name" value="Ras family gtpase"/>
    <property type="match status" value="1"/>
</dbReference>
<dbReference type="NCBIfam" id="TIGR00231">
    <property type="entry name" value="small_GTP"/>
    <property type="match status" value="1"/>
</dbReference>
<dbReference type="VEuPathDB" id="TrichDB:TVAG_533910"/>
<dbReference type="SMART" id="SM00176">
    <property type="entry name" value="RAN"/>
    <property type="match status" value="1"/>
</dbReference>
<evidence type="ECO:0000256" key="4">
    <source>
        <dbReference type="ARBA" id="ARBA00022741"/>
    </source>
</evidence>
<dbReference type="VEuPathDB" id="TrichDB:TVAGG3_0750270"/>
<comment type="subcellular location">
    <subcellularLocation>
        <location evidence="1">Cell membrane</location>
    </subcellularLocation>
</comment>
<dbReference type="Pfam" id="PF00071">
    <property type="entry name" value="Ras"/>
    <property type="match status" value="1"/>
</dbReference>
<sequence length="191" mass="21855">MISNAPINLVVFGSGAVGKSAMTLRYTCGNFIEDYDPTIEDQYSKDITIDNVTYKCEILDTAGEEEFIQMRLPYIRKGNAFLLVYSITFRQSFDEIEHLHRDILHNKGTTDVPIVICGNKCDLEDNRIVSKSEGEVLAQQLKCPFMETSAKTEYNITNAFQTALREYIKRVTPVQNHTQQEEPKKFRCILV</sequence>
<dbReference type="CDD" id="cd00876">
    <property type="entry name" value="Ras"/>
    <property type="match status" value="1"/>
</dbReference>
<dbReference type="AlphaFoldDB" id="A2G1N8"/>
<dbReference type="Gene3D" id="3.40.50.300">
    <property type="entry name" value="P-loop containing nucleotide triphosphate hydrolases"/>
    <property type="match status" value="1"/>
</dbReference>
<dbReference type="PROSITE" id="PS51420">
    <property type="entry name" value="RHO"/>
    <property type="match status" value="1"/>
</dbReference>
<dbReference type="OMA" id="HYREQIR"/>